<dbReference type="GeneID" id="13886968"/>
<gene>
    <name evidence="1" type="primary">KAFR0L01500</name>
    <name evidence="1" type="ORF">KAFR_0L01500</name>
</gene>
<organism evidence="1 2">
    <name type="scientific">Kazachstania africana (strain ATCC 22294 / BCRC 22015 / CBS 2517 / CECT 1963 / NBRC 1671 / NRRL Y-8276)</name>
    <name type="common">Yeast</name>
    <name type="synonym">Kluyveromyces africanus</name>
    <dbReference type="NCBI Taxonomy" id="1071382"/>
    <lineage>
        <taxon>Eukaryota</taxon>
        <taxon>Fungi</taxon>
        <taxon>Dikarya</taxon>
        <taxon>Ascomycota</taxon>
        <taxon>Saccharomycotina</taxon>
        <taxon>Saccharomycetes</taxon>
        <taxon>Saccharomycetales</taxon>
        <taxon>Saccharomycetaceae</taxon>
        <taxon>Kazachstania</taxon>
    </lineage>
</organism>
<reference evidence="1 2" key="1">
    <citation type="journal article" date="2011" name="Proc. Natl. Acad. Sci. U.S.A.">
        <title>Evolutionary erosion of yeast sex chromosomes by mating-type switching accidents.</title>
        <authorList>
            <person name="Gordon J.L."/>
            <person name="Armisen D."/>
            <person name="Proux-Wera E."/>
            <person name="Oheigeartaigh S.S."/>
            <person name="Byrne K.P."/>
            <person name="Wolfe K.H."/>
        </authorList>
    </citation>
    <scope>NUCLEOTIDE SEQUENCE [LARGE SCALE GENOMIC DNA]</scope>
    <source>
        <strain evidence="2">ATCC 22294 / BCRC 22015 / CBS 2517 / CECT 1963 / NBRC 1671 / NRRL Y-8276</strain>
    </source>
</reference>
<dbReference type="STRING" id="1071382.H2B2B0"/>
<dbReference type="Pfam" id="PF10450">
    <property type="entry name" value="POC1"/>
    <property type="match status" value="1"/>
</dbReference>
<dbReference type="FunCoup" id="H2B2B0">
    <property type="interactions" value="50"/>
</dbReference>
<evidence type="ECO:0000313" key="2">
    <source>
        <dbReference type="Proteomes" id="UP000005220"/>
    </source>
</evidence>
<dbReference type="Gene3D" id="3.40.50.12120">
    <property type="entry name" value="POC1 chaperone"/>
    <property type="match status" value="1"/>
</dbReference>
<dbReference type="InterPro" id="IPR038605">
    <property type="entry name" value="Pba1_sf"/>
</dbReference>
<dbReference type="AlphaFoldDB" id="H2B2B0"/>
<name>H2B2B0_KAZAF</name>
<keyword evidence="2" id="KW-1185">Reference proteome</keyword>
<dbReference type="EMBL" id="HE650832">
    <property type="protein sequence ID" value="CCF60760.1"/>
    <property type="molecule type" value="Genomic_DNA"/>
</dbReference>
<evidence type="ECO:0000313" key="1">
    <source>
        <dbReference type="EMBL" id="CCF60760.1"/>
    </source>
</evidence>
<dbReference type="OrthoDB" id="4062897at2759"/>
<dbReference type="GO" id="GO:0043248">
    <property type="term" value="P:proteasome assembly"/>
    <property type="evidence" value="ECO:0007669"/>
    <property type="project" value="EnsemblFungi"/>
</dbReference>
<dbReference type="KEGG" id="kaf:KAFR_0L01500"/>
<dbReference type="eggNOG" id="ENOG502RY9B">
    <property type="taxonomic scope" value="Eukaryota"/>
</dbReference>
<dbReference type="HOGENOM" id="CLU_095376_0_0_1"/>
<evidence type="ECO:0008006" key="3">
    <source>
        <dbReference type="Google" id="ProtNLM"/>
    </source>
</evidence>
<protein>
    <recommendedName>
        <fullName evidence="3">Proteasome assembly chaperone 1</fullName>
    </recommendedName>
</protein>
<dbReference type="InterPro" id="IPR018855">
    <property type="entry name" value="Psome_chaperone_1_fun"/>
</dbReference>
<proteinExistence type="predicted"/>
<dbReference type="RefSeq" id="XP_003959895.1">
    <property type="nucleotide sequence ID" value="XM_003959846.1"/>
</dbReference>
<sequence>MLFKQWNELVEPRHQLDSPVILKNEESLQESPLPQVEIPSTVNFSDYKKIILTTKVMNPLFPKNLLKMEDLGNIETTLLLTESKMTDDEQNHYSWDFNENFPNEFNPSMESATGNNNFSFKFPIYRISSTDTLLISIDENFLKVSPIFLNLISKKLTSSINNDKSSILLLGASDKISNNIKTVTNKNCSINPPEFITGFIGSLLYELLEIGTDNFECIIVPSEGPIGFEKLSLSTMEELINQFFHELGSQMDFKTYYDECHRNWKLEGSATSTQSGLYI</sequence>
<accession>H2B2B0</accession>
<dbReference type="InParanoid" id="H2B2B0"/>
<dbReference type="Proteomes" id="UP000005220">
    <property type="component" value="Chromosome 12"/>
</dbReference>